<evidence type="ECO:0000313" key="2">
    <source>
        <dbReference type="EMBL" id="MDR8433905.1"/>
    </source>
</evidence>
<gene>
    <name evidence="2" type="ORF">FPK63_22995</name>
</gene>
<dbReference type="AlphaFoldDB" id="A0ABD5DV66"/>
<comment type="caution">
    <text evidence="2">The sequence shown here is derived from an EMBL/GenBank/DDBJ whole genome shotgun (WGS) entry which is preliminary data.</text>
</comment>
<dbReference type="Pfam" id="PF06505">
    <property type="entry name" value="XylR_N"/>
    <property type="match status" value="1"/>
</dbReference>
<organism evidence="2">
    <name type="scientific">Acinetobacter baumannii</name>
    <dbReference type="NCBI Taxonomy" id="470"/>
    <lineage>
        <taxon>Bacteria</taxon>
        <taxon>Pseudomonadati</taxon>
        <taxon>Pseudomonadota</taxon>
        <taxon>Gammaproteobacteria</taxon>
        <taxon>Moraxellales</taxon>
        <taxon>Moraxellaceae</taxon>
        <taxon>Acinetobacter</taxon>
        <taxon>Acinetobacter calcoaceticus/baumannii complex</taxon>
    </lineage>
</organism>
<sequence length="67" mass="7986">MARVKYDTTGRYADHPQEIHDLLSKLHFDTAHGQIWFDEYRMLLLHTSIMGYLRKDLAHMIGLERTK</sequence>
<feature type="non-terminal residue" evidence="2">
    <location>
        <position position="67"/>
    </location>
</feature>
<dbReference type="InterPro" id="IPR010523">
    <property type="entry name" value="XylR_N"/>
</dbReference>
<accession>A0ABD5DV66</accession>
<reference evidence="2" key="1">
    <citation type="submission" date="2019-07" db="EMBL/GenBank/DDBJ databases">
        <title>Biological characteristics of mucoid Acinetobacter baumannii from a general hospital in China.</title>
        <authorList>
            <person name="Hua X."/>
            <person name="Yu Y."/>
        </authorList>
    </citation>
    <scope>NUCLEOTIDE SEQUENCE</scope>
    <source>
        <strain evidence="2">N8</strain>
    </source>
</reference>
<name>A0ABD5DV66_ACIBA</name>
<evidence type="ECO:0000259" key="1">
    <source>
        <dbReference type="Pfam" id="PF06505"/>
    </source>
</evidence>
<feature type="domain" description="Activator of aromatic catabolism" evidence="1">
    <location>
        <begin position="21"/>
        <end position="67"/>
    </location>
</feature>
<dbReference type="EMBL" id="VMAF01000834">
    <property type="protein sequence ID" value="MDR8433905.1"/>
    <property type="molecule type" value="Genomic_DNA"/>
</dbReference>
<proteinExistence type="predicted"/>
<protein>
    <submittedName>
        <fullName evidence="2">AAA family ATPase</fullName>
    </submittedName>
</protein>